<protein>
    <recommendedName>
        <fullName evidence="12">Fucosyltransferase</fullName>
        <ecNumber evidence="12">2.4.1.-</ecNumber>
    </recommendedName>
</protein>
<reference evidence="15 16" key="2">
    <citation type="submission" date="2018-10" db="EMBL/GenBank/DDBJ databases">
        <authorList>
            <consortium name="Pathogen Informatics"/>
        </authorList>
    </citation>
    <scope>NUCLEOTIDE SEQUENCE [LARGE SCALE GENOMIC DNA]</scope>
</reference>
<dbReference type="OrthoDB" id="5790915at2759"/>
<evidence type="ECO:0000259" key="13">
    <source>
        <dbReference type="Pfam" id="PF00852"/>
    </source>
</evidence>
<dbReference type="InterPro" id="IPR031481">
    <property type="entry name" value="Glyco_tran_10_N"/>
</dbReference>
<feature type="domain" description="Fucosyltransferase C-terminal" evidence="13">
    <location>
        <begin position="154"/>
        <end position="243"/>
    </location>
</feature>
<name>A0A0N4VA13_ENTVE</name>
<dbReference type="Pfam" id="PF00852">
    <property type="entry name" value="Glyco_transf_10"/>
    <property type="match status" value="2"/>
</dbReference>
<comment type="similarity">
    <text evidence="3 12">Belongs to the glycosyltransferase 10 family.</text>
</comment>
<proteinExistence type="inferred from homology"/>
<sequence length="298" mass="35615">MFVNDADAVLFYSRSWIYFKIGEISIKDVPKTRNRDQQYVFVTNEPPNLTLLDLKLVPFGFFNLTMTYRLDSDIPYVYDRFEKITFDTPSSQRYDWSEVEEAVSQKTKSILQLTTNCRTLSRREAYVEKLKQFISVTQKGRCFQHLCSVWEEEQEIVPIVLKDSIYRTIAPPNSYIAADNFSSPEQLAKYLKHLEEDHNEYIKYFEWRRTYKRVKRQPIVCDLCKFLHQKKKFQKIYENIYEWWIENATCHDDYGIIINSKNSTHQRIQQPTANADPRINSRYLQKTYGAVDNILFHL</sequence>
<evidence type="ECO:0000313" key="16">
    <source>
        <dbReference type="Proteomes" id="UP000274131"/>
    </source>
</evidence>
<evidence type="ECO:0000256" key="5">
    <source>
        <dbReference type="ARBA" id="ARBA00022679"/>
    </source>
</evidence>
<keyword evidence="10" id="KW-0472">Membrane</keyword>
<dbReference type="PANTHER" id="PTHR48438:SF1">
    <property type="entry name" value="ALPHA-(1,3)-FUCOSYLTRANSFERASE C-RELATED"/>
    <property type="match status" value="1"/>
</dbReference>
<feature type="domain" description="Fucosyltransferase N-terminal" evidence="14">
    <location>
        <begin position="3"/>
        <end position="78"/>
    </location>
</feature>
<dbReference type="Proteomes" id="UP000274131">
    <property type="component" value="Unassembled WGS sequence"/>
</dbReference>
<evidence type="ECO:0000256" key="11">
    <source>
        <dbReference type="ARBA" id="ARBA00023180"/>
    </source>
</evidence>
<dbReference type="EMBL" id="UXUI01008660">
    <property type="protein sequence ID" value="VDD92062.1"/>
    <property type="molecule type" value="Genomic_DNA"/>
</dbReference>
<keyword evidence="6 12" id="KW-0812">Transmembrane</keyword>
<organism evidence="17">
    <name type="scientific">Enterobius vermicularis</name>
    <name type="common">Human pinworm</name>
    <dbReference type="NCBI Taxonomy" id="51028"/>
    <lineage>
        <taxon>Eukaryota</taxon>
        <taxon>Metazoa</taxon>
        <taxon>Ecdysozoa</taxon>
        <taxon>Nematoda</taxon>
        <taxon>Chromadorea</taxon>
        <taxon>Rhabditida</taxon>
        <taxon>Spirurina</taxon>
        <taxon>Oxyuridomorpha</taxon>
        <taxon>Oxyuroidea</taxon>
        <taxon>Oxyuridae</taxon>
        <taxon>Enterobius</taxon>
    </lineage>
</organism>
<evidence type="ECO:0000256" key="6">
    <source>
        <dbReference type="ARBA" id="ARBA00022692"/>
    </source>
</evidence>
<evidence type="ECO:0000256" key="12">
    <source>
        <dbReference type="RuleBase" id="RU003832"/>
    </source>
</evidence>
<evidence type="ECO:0000313" key="17">
    <source>
        <dbReference type="WBParaSite" id="EVEC_0000729201-mRNA-1"/>
    </source>
</evidence>
<dbReference type="PANTHER" id="PTHR48438">
    <property type="entry name" value="ALPHA-(1,3)-FUCOSYLTRANSFERASE C-RELATED"/>
    <property type="match status" value="1"/>
</dbReference>
<dbReference type="UniPathway" id="UPA00378"/>
<evidence type="ECO:0000256" key="10">
    <source>
        <dbReference type="ARBA" id="ARBA00023136"/>
    </source>
</evidence>
<feature type="domain" description="Fucosyltransferase C-terminal" evidence="13">
    <location>
        <begin position="104"/>
        <end position="146"/>
    </location>
</feature>
<evidence type="ECO:0000313" key="15">
    <source>
        <dbReference type="EMBL" id="VDD92062.1"/>
    </source>
</evidence>
<comment type="subcellular location">
    <subcellularLocation>
        <location evidence="1 12">Golgi apparatus</location>
        <location evidence="1 12">Golgi stack membrane</location>
        <topology evidence="1 12">Single-pass type II membrane protein</topology>
    </subcellularLocation>
</comment>
<evidence type="ECO:0000256" key="9">
    <source>
        <dbReference type="ARBA" id="ARBA00023034"/>
    </source>
</evidence>
<evidence type="ECO:0000256" key="2">
    <source>
        <dbReference type="ARBA" id="ARBA00004922"/>
    </source>
</evidence>
<reference evidence="17" key="1">
    <citation type="submission" date="2017-02" db="UniProtKB">
        <authorList>
            <consortium name="WormBaseParasite"/>
        </authorList>
    </citation>
    <scope>IDENTIFICATION</scope>
</reference>
<keyword evidence="5 12" id="KW-0808">Transferase</keyword>
<keyword evidence="4 12" id="KW-0328">Glycosyltransferase</keyword>
<keyword evidence="7" id="KW-0735">Signal-anchor</keyword>
<dbReference type="Pfam" id="PF17039">
    <property type="entry name" value="Glyco_tran_10_N"/>
    <property type="match status" value="1"/>
</dbReference>
<evidence type="ECO:0000256" key="4">
    <source>
        <dbReference type="ARBA" id="ARBA00022676"/>
    </source>
</evidence>
<dbReference type="InterPro" id="IPR038577">
    <property type="entry name" value="GT10-like_C_sf"/>
</dbReference>
<comment type="pathway">
    <text evidence="2">Protein modification; protein glycosylation.</text>
</comment>
<dbReference type="GO" id="GO:0032580">
    <property type="term" value="C:Golgi cisterna membrane"/>
    <property type="evidence" value="ECO:0007669"/>
    <property type="project" value="UniProtKB-SubCell"/>
</dbReference>
<dbReference type="AlphaFoldDB" id="A0A0N4VA13"/>
<evidence type="ECO:0000256" key="1">
    <source>
        <dbReference type="ARBA" id="ARBA00004447"/>
    </source>
</evidence>
<evidence type="ECO:0000259" key="14">
    <source>
        <dbReference type="Pfam" id="PF17039"/>
    </source>
</evidence>
<dbReference type="GO" id="GO:0008417">
    <property type="term" value="F:fucosyltransferase activity"/>
    <property type="evidence" value="ECO:0007669"/>
    <property type="project" value="InterPro"/>
</dbReference>
<dbReference type="EC" id="2.4.1.-" evidence="12"/>
<evidence type="ECO:0000256" key="3">
    <source>
        <dbReference type="ARBA" id="ARBA00008919"/>
    </source>
</evidence>
<accession>A0A0N4VA13</accession>
<dbReference type="WBParaSite" id="EVEC_0000729201-mRNA-1">
    <property type="protein sequence ID" value="EVEC_0000729201-mRNA-1"/>
    <property type="gene ID" value="EVEC_0000729201"/>
</dbReference>
<dbReference type="STRING" id="51028.A0A0N4VA13"/>
<dbReference type="Gene3D" id="3.40.50.11660">
    <property type="entry name" value="Glycosyl transferase family 10, C-terminal domain"/>
    <property type="match status" value="2"/>
</dbReference>
<dbReference type="SUPFAM" id="SSF53756">
    <property type="entry name" value="UDP-Glycosyltransferase/glycogen phosphorylase"/>
    <property type="match status" value="1"/>
</dbReference>
<keyword evidence="11" id="KW-0325">Glycoprotein</keyword>
<gene>
    <name evidence="15" type="ORF">EVEC_LOCUS6813</name>
</gene>
<dbReference type="InterPro" id="IPR001503">
    <property type="entry name" value="Glyco_trans_10"/>
</dbReference>
<evidence type="ECO:0000256" key="7">
    <source>
        <dbReference type="ARBA" id="ARBA00022968"/>
    </source>
</evidence>
<evidence type="ECO:0000256" key="8">
    <source>
        <dbReference type="ARBA" id="ARBA00022989"/>
    </source>
</evidence>
<keyword evidence="8" id="KW-1133">Transmembrane helix</keyword>
<dbReference type="InterPro" id="IPR055270">
    <property type="entry name" value="Glyco_tran_10_C"/>
</dbReference>
<keyword evidence="9 12" id="KW-0333">Golgi apparatus</keyword>
<keyword evidence="16" id="KW-1185">Reference proteome</keyword>